<name>A0A0A8ZGU9_ARUDO</name>
<sequence>MLHCNHLWASLWQRPNKIKDCNNKCQLNHLLQISTTCFLSSHGFVHSCQYGGSFILIFVSCYMIKHLALCD</sequence>
<protein>
    <submittedName>
        <fullName evidence="1">Uncharacterized protein</fullName>
    </submittedName>
</protein>
<reference evidence="1" key="1">
    <citation type="submission" date="2014-09" db="EMBL/GenBank/DDBJ databases">
        <authorList>
            <person name="Magalhaes I.L.F."/>
            <person name="Oliveira U."/>
            <person name="Santos F.R."/>
            <person name="Vidigal T.H.D.A."/>
            <person name="Brescovit A.D."/>
            <person name="Santos A.J."/>
        </authorList>
    </citation>
    <scope>NUCLEOTIDE SEQUENCE</scope>
    <source>
        <tissue evidence="1">Shoot tissue taken approximately 20 cm above the soil surface</tissue>
    </source>
</reference>
<dbReference type="AlphaFoldDB" id="A0A0A8ZGU9"/>
<proteinExistence type="predicted"/>
<organism evidence="1">
    <name type="scientific">Arundo donax</name>
    <name type="common">Giant reed</name>
    <name type="synonym">Donax arundinaceus</name>
    <dbReference type="NCBI Taxonomy" id="35708"/>
    <lineage>
        <taxon>Eukaryota</taxon>
        <taxon>Viridiplantae</taxon>
        <taxon>Streptophyta</taxon>
        <taxon>Embryophyta</taxon>
        <taxon>Tracheophyta</taxon>
        <taxon>Spermatophyta</taxon>
        <taxon>Magnoliopsida</taxon>
        <taxon>Liliopsida</taxon>
        <taxon>Poales</taxon>
        <taxon>Poaceae</taxon>
        <taxon>PACMAD clade</taxon>
        <taxon>Arundinoideae</taxon>
        <taxon>Arundineae</taxon>
        <taxon>Arundo</taxon>
    </lineage>
</organism>
<accession>A0A0A8ZGU9</accession>
<reference evidence="1" key="2">
    <citation type="journal article" date="2015" name="Data Brief">
        <title>Shoot transcriptome of the giant reed, Arundo donax.</title>
        <authorList>
            <person name="Barrero R.A."/>
            <person name="Guerrero F.D."/>
            <person name="Moolhuijzen P."/>
            <person name="Goolsby J.A."/>
            <person name="Tidwell J."/>
            <person name="Bellgard S.E."/>
            <person name="Bellgard M.I."/>
        </authorList>
    </citation>
    <scope>NUCLEOTIDE SEQUENCE</scope>
    <source>
        <tissue evidence="1">Shoot tissue taken approximately 20 cm above the soil surface</tissue>
    </source>
</reference>
<dbReference type="EMBL" id="GBRH01260972">
    <property type="protein sequence ID" value="JAD36923.1"/>
    <property type="molecule type" value="Transcribed_RNA"/>
</dbReference>
<evidence type="ECO:0000313" key="1">
    <source>
        <dbReference type="EMBL" id="JAD36923.1"/>
    </source>
</evidence>